<evidence type="ECO:0000313" key="3">
    <source>
        <dbReference type="EMBL" id="SNY51913.1"/>
    </source>
</evidence>
<keyword evidence="2" id="KW-0812">Transmembrane</keyword>
<feature type="region of interest" description="Disordered" evidence="1">
    <location>
        <begin position="283"/>
        <end position="330"/>
    </location>
</feature>
<dbReference type="AlphaFoldDB" id="A0A285IVR1"/>
<reference evidence="4" key="1">
    <citation type="submission" date="2017-09" db="EMBL/GenBank/DDBJ databases">
        <authorList>
            <person name="Varghese N."/>
            <person name="Submissions S."/>
        </authorList>
    </citation>
    <scope>NUCLEOTIDE SEQUENCE [LARGE SCALE GENOMIC DNA]</scope>
    <source>
        <strain evidence="4">CGMCC 4.6857</strain>
    </source>
</reference>
<evidence type="ECO:0000256" key="2">
    <source>
        <dbReference type="SAM" id="Phobius"/>
    </source>
</evidence>
<feature type="compositionally biased region" description="Pro residues" evidence="1">
    <location>
        <begin position="290"/>
        <end position="299"/>
    </location>
</feature>
<keyword evidence="2" id="KW-1133">Transmembrane helix</keyword>
<feature type="compositionally biased region" description="Low complexity" evidence="1">
    <location>
        <begin position="318"/>
        <end position="330"/>
    </location>
</feature>
<accession>A0A285IVR1</accession>
<feature type="region of interest" description="Disordered" evidence="1">
    <location>
        <begin position="345"/>
        <end position="400"/>
    </location>
</feature>
<dbReference type="Proteomes" id="UP000219612">
    <property type="component" value="Unassembled WGS sequence"/>
</dbReference>
<feature type="transmembrane region" description="Helical" evidence="2">
    <location>
        <begin position="85"/>
        <end position="104"/>
    </location>
</feature>
<organism evidence="3 4">
    <name type="scientific">Paractinoplanes atraurantiacus</name>
    <dbReference type="NCBI Taxonomy" id="1036182"/>
    <lineage>
        <taxon>Bacteria</taxon>
        <taxon>Bacillati</taxon>
        <taxon>Actinomycetota</taxon>
        <taxon>Actinomycetes</taxon>
        <taxon>Micromonosporales</taxon>
        <taxon>Micromonosporaceae</taxon>
        <taxon>Paractinoplanes</taxon>
    </lineage>
</organism>
<evidence type="ECO:0000313" key="4">
    <source>
        <dbReference type="Proteomes" id="UP000219612"/>
    </source>
</evidence>
<name>A0A285IVR1_9ACTN</name>
<proteinExistence type="predicted"/>
<feature type="compositionally biased region" description="Low complexity" evidence="1">
    <location>
        <begin position="345"/>
        <end position="355"/>
    </location>
</feature>
<dbReference type="EMBL" id="OBDY01000012">
    <property type="protein sequence ID" value="SNY51913.1"/>
    <property type="molecule type" value="Genomic_DNA"/>
</dbReference>
<evidence type="ECO:0000256" key="1">
    <source>
        <dbReference type="SAM" id="MobiDB-lite"/>
    </source>
</evidence>
<protein>
    <submittedName>
        <fullName evidence="3">Uncharacterized protein</fullName>
    </submittedName>
</protein>
<sequence>MPGMTFRTWAKLLGASFGVAALAGASQLGLAYGLGVLRFSRVVEVTARDEWIAQLAWVAWFAMTAAAIGAVVARTQLPKRAPAGARFVPAVVAGFGAAAILPLTMQPARAAEVTGVDPVFVVGACAALGAAVGIFAAYAALRSAVARWSILTLTVATWVIALVSVAPSLRPGQEPASVRLGVLDVSVLPDKVVDQAALFTMPALALISGLVIGLIARRGRHSLVAIALSGLPGPALLTVAYLIAGPGAGADRYQEVPYWAAMTAAGAGVFGSVLAAVFRRGPAGSAAEAPPTPDRPPLPQRDAQPHSAIAQAAGGPSANAPTGPLPGAGAAQAITGRANVAAARASVAARASAAAQRPEHELRPSDTGVLPTPSFDGFTPPQPRPGKENELSDWVGGLGR</sequence>
<feature type="transmembrane region" description="Helical" evidence="2">
    <location>
        <begin position="256"/>
        <end position="278"/>
    </location>
</feature>
<gene>
    <name evidence="3" type="ORF">SAMN05421748_112140</name>
</gene>
<feature type="transmembrane region" description="Helical" evidence="2">
    <location>
        <begin position="119"/>
        <end position="141"/>
    </location>
</feature>
<feature type="transmembrane region" description="Helical" evidence="2">
    <location>
        <begin position="196"/>
        <end position="216"/>
    </location>
</feature>
<feature type="transmembrane region" description="Helical" evidence="2">
    <location>
        <begin position="55"/>
        <end position="73"/>
    </location>
</feature>
<keyword evidence="2" id="KW-0472">Membrane</keyword>
<feature type="transmembrane region" description="Helical" evidence="2">
    <location>
        <begin position="148"/>
        <end position="169"/>
    </location>
</feature>
<feature type="transmembrane region" description="Helical" evidence="2">
    <location>
        <begin position="223"/>
        <end position="244"/>
    </location>
</feature>
<keyword evidence="4" id="KW-1185">Reference proteome</keyword>